<dbReference type="PANTHER" id="PTHR10050:SF46">
    <property type="entry name" value="PROTEIN O-MANNOSYL-TRANSFERASE 2"/>
    <property type="match status" value="1"/>
</dbReference>
<feature type="domain" description="Protein O-mannosyl-transferase C-terminal four TM" evidence="12">
    <location>
        <begin position="251"/>
        <end position="423"/>
    </location>
</feature>
<dbReference type="InterPro" id="IPR027005">
    <property type="entry name" value="PMT-like"/>
</dbReference>
<evidence type="ECO:0000259" key="12">
    <source>
        <dbReference type="Pfam" id="PF16192"/>
    </source>
</evidence>
<proteinExistence type="inferred from homology"/>
<evidence type="ECO:0000313" key="14">
    <source>
        <dbReference type="Proteomes" id="UP000460290"/>
    </source>
</evidence>
<sequence length="424" mass="47802">MAQTPENRDDPRVWTWLMSLAFFALCLIRLTIPSAPYFDEVHYLPAARELLAGGEWLNREHPVLGKVLLAVGIGLFGDTPFGWRIFPALFGTLALFALMRAQWFASQSRFASLAFGILVATGFILFIHARIAMLDVFMVALFAVALWQFAAAIREPETGRRRLAITGFALGLAMGSKWNVAILAMLPGLMFFACRLTAGRRRLLTSQRGIPIPGISLLEAFLWLGIVPLTVYWLTFLPAYFATERPLELGGFIALHQTILDLQSSVKQPHPYQSHWPDWVLNLRAIWYLYEPVDGAQRGVLLIGNPLTMLIGLPALAWCAFAGFARKRWDALAIATMYAVSLGMWLFADKPIQFYYHYFLPSIFLLAALALALDEFWQRGVKWVPVAVLVGSIVIFGWFYPILSAAQLEGPQSFLLWTWLDSWR</sequence>
<dbReference type="GO" id="GO:0005886">
    <property type="term" value="C:plasma membrane"/>
    <property type="evidence" value="ECO:0007669"/>
    <property type="project" value="UniProtKB-SubCell"/>
</dbReference>
<evidence type="ECO:0000256" key="4">
    <source>
        <dbReference type="ARBA" id="ARBA00022676"/>
    </source>
</evidence>
<evidence type="ECO:0000256" key="9">
    <source>
        <dbReference type="ARBA" id="ARBA00093617"/>
    </source>
</evidence>
<dbReference type="RefSeq" id="WP_160614292.1">
    <property type="nucleotide sequence ID" value="NZ_JAUFQM010000001.1"/>
</dbReference>
<comment type="function">
    <text evidence="10">Protein O-mannosyltransferase that catalyzes the transfer of a single mannose residue from a polyprenol phospho-mannosyl lipidic donor to the hydroxyl group of selected serine and threonine residues in acceptor proteins.</text>
</comment>
<keyword evidence="5 10" id="KW-0808">Transferase</keyword>
<dbReference type="AlphaFoldDB" id="A0A844ZAB9"/>
<evidence type="ECO:0000256" key="8">
    <source>
        <dbReference type="ARBA" id="ARBA00023136"/>
    </source>
</evidence>
<feature type="transmembrane region" description="Helical" evidence="10">
    <location>
        <begin position="178"/>
        <end position="198"/>
    </location>
</feature>
<evidence type="ECO:0000256" key="3">
    <source>
        <dbReference type="ARBA" id="ARBA00007222"/>
    </source>
</evidence>
<evidence type="ECO:0000313" key="13">
    <source>
        <dbReference type="EMBL" id="MXO84003.1"/>
    </source>
</evidence>
<protein>
    <recommendedName>
        <fullName evidence="9 10">Polyprenol-phosphate-mannose--protein mannosyltransferase</fullName>
        <ecNumber evidence="10">2.4.1.-</ecNumber>
    </recommendedName>
</protein>
<feature type="transmembrane region" description="Helical" evidence="10">
    <location>
        <begin position="300"/>
        <end position="324"/>
    </location>
</feature>
<name>A0A844ZAB9_9SPHN</name>
<organism evidence="13 14">
    <name type="scientific">Pontixanthobacter aestiaquae</name>
    <dbReference type="NCBI Taxonomy" id="1509367"/>
    <lineage>
        <taxon>Bacteria</taxon>
        <taxon>Pseudomonadati</taxon>
        <taxon>Pseudomonadota</taxon>
        <taxon>Alphaproteobacteria</taxon>
        <taxon>Sphingomonadales</taxon>
        <taxon>Erythrobacteraceae</taxon>
        <taxon>Pontixanthobacter</taxon>
    </lineage>
</organism>
<feature type="transmembrane region" description="Helical" evidence="10">
    <location>
        <begin position="331"/>
        <end position="348"/>
    </location>
</feature>
<feature type="transmembrane region" description="Helical" evidence="10">
    <location>
        <begin position="380"/>
        <end position="400"/>
    </location>
</feature>
<dbReference type="PANTHER" id="PTHR10050">
    <property type="entry name" value="DOLICHYL-PHOSPHATE-MANNOSE--PROTEIN MANNOSYLTRANSFERASE"/>
    <property type="match status" value="1"/>
</dbReference>
<keyword evidence="4 10" id="KW-0328">Glycosyltransferase</keyword>
<evidence type="ECO:0000256" key="10">
    <source>
        <dbReference type="RuleBase" id="RU367007"/>
    </source>
</evidence>
<accession>A0A844ZAB9</accession>
<dbReference type="OrthoDB" id="9776737at2"/>
<evidence type="ECO:0000256" key="1">
    <source>
        <dbReference type="ARBA" id="ARBA00004127"/>
    </source>
</evidence>
<dbReference type="Proteomes" id="UP000460290">
    <property type="component" value="Unassembled WGS sequence"/>
</dbReference>
<reference evidence="13 14" key="1">
    <citation type="submission" date="2019-12" db="EMBL/GenBank/DDBJ databases">
        <title>Genomic-based taxomic classification of the family Erythrobacteraceae.</title>
        <authorList>
            <person name="Xu L."/>
        </authorList>
    </citation>
    <scope>NUCLEOTIDE SEQUENCE [LARGE SCALE GENOMIC DNA]</scope>
    <source>
        <strain evidence="13 14">KCTC 42006</strain>
    </source>
</reference>
<feature type="domain" description="ArnT-like N-terminal" evidence="11">
    <location>
        <begin position="41"/>
        <end position="238"/>
    </location>
</feature>
<dbReference type="EC" id="2.4.1.-" evidence="10"/>
<comment type="caution">
    <text evidence="13">The sequence shown here is derived from an EMBL/GenBank/DDBJ whole genome shotgun (WGS) entry which is preliminary data.</text>
</comment>
<dbReference type="UniPathway" id="UPA00378"/>
<dbReference type="GO" id="GO:0004169">
    <property type="term" value="F:dolichyl-phosphate-mannose-protein mannosyltransferase activity"/>
    <property type="evidence" value="ECO:0007669"/>
    <property type="project" value="UniProtKB-UniRule"/>
</dbReference>
<gene>
    <name evidence="13" type="ORF">GRI35_11560</name>
</gene>
<feature type="transmembrane region" description="Helical" evidence="10">
    <location>
        <begin position="13"/>
        <end position="32"/>
    </location>
</feature>
<dbReference type="EMBL" id="WTYZ01000001">
    <property type="protein sequence ID" value="MXO84003.1"/>
    <property type="molecule type" value="Genomic_DNA"/>
</dbReference>
<keyword evidence="14" id="KW-1185">Reference proteome</keyword>
<dbReference type="InterPro" id="IPR032421">
    <property type="entry name" value="PMT_4TMC"/>
</dbReference>
<keyword evidence="10" id="KW-1003">Cell membrane</keyword>
<evidence type="ECO:0000259" key="11">
    <source>
        <dbReference type="Pfam" id="PF02366"/>
    </source>
</evidence>
<feature type="transmembrane region" description="Helical" evidence="10">
    <location>
        <begin position="85"/>
        <end position="104"/>
    </location>
</feature>
<feature type="transmembrane region" description="Helical" evidence="10">
    <location>
        <begin position="354"/>
        <end position="373"/>
    </location>
</feature>
<dbReference type="Pfam" id="PF02366">
    <property type="entry name" value="PMT"/>
    <property type="match status" value="1"/>
</dbReference>
<feature type="transmembrane region" description="Helical" evidence="10">
    <location>
        <begin position="210"/>
        <end position="234"/>
    </location>
</feature>
<comment type="similarity">
    <text evidence="3 10">Belongs to the glycosyltransferase 39 family.</text>
</comment>
<dbReference type="GO" id="GO:0012505">
    <property type="term" value="C:endomembrane system"/>
    <property type="evidence" value="ECO:0007669"/>
    <property type="project" value="UniProtKB-SubCell"/>
</dbReference>
<evidence type="ECO:0000256" key="5">
    <source>
        <dbReference type="ARBA" id="ARBA00022679"/>
    </source>
</evidence>
<dbReference type="Pfam" id="PF16192">
    <property type="entry name" value="PMT_4TMC"/>
    <property type="match status" value="1"/>
</dbReference>
<comment type="subcellular location">
    <subcellularLocation>
        <location evidence="10">Cell membrane</location>
    </subcellularLocation>
    <subcellularLocation>
        <location evidence="1">Endomembrane system</location>
        <topology evidence="1">Multi-pass membrane protein</topology>
    </subcellularLocation>
</comment>
<evidence type="ECO:0000256" key="6">
    <source>
        <dbReference type="ARBA" id="ARBA00022692"/>
    </source>
</evidence>
<comment type="pathway">
    <text evidence="2 10">Protein modification; protein glycosylation.</text>
</comment>
<keyword evidence="6 10" id="KW-0812">Transmembrane</keyword>
<feature type="transmembrane region" description="Helical" evidence="10">
    <location>
        <begin position="110"/>
        <end position="127"/>
    </location>
</feature>
<keyword evidence="8 10" id="KW-0472">Membrane</keyword>
<keyword evidence="7 10" id="KW-1133">Transmembrane helix</keyword>
<evidence type="ECO:0000256" key="7">
    <source>
        <dbReference type="ARBA" id="ARBA00022989"/>
    </source>
</evidence>
<evidence type="ECO:0000256" key="2">
    <source>
        <dbReference type="ARBA" id="ARBA00004922"/>
    </source>
</evidence>
<dbReference type="InterPro" id="IPR003342">
    <property type="entry name" value="ArnT-like_N"/>
</dbReference>